<protein>
    <submittedName>
        <fullName evidence="2">Uncharacterized protein</fullName>
    </submittedName>
</protein>
<accession>A0A482X6P8</accession>
<dbReference type="OrthoDB" id="6119141at2759"/>
<dbReference type="InParanoid" id="A0A482X6P8"/>
<sequence length="166" mass="19023">MDDSGFDSDPKQRQIIEDDQIFPVSDSSSSSAATINSTPRKNNRSRELQKKLERRIEQAKKIQNTQETKKSPSLIPIQRLPIPCGKASANNIKEQHPLVNWDSDESEELDFFPVLRARDSKQELTDTFSIEDFELTPEEDDLDLLPPKTMSLCCNCRSYTFKCEIL</sequence>
<evidence type="ECO:0000256" key="1">
    <source>
        <dbReference type="SAM" id="MobiDB-lite"/>
    </source>
</evidence>
<name>A0A482X6P8_LAOST</name>
<keyword evidence="3" id="KW-1185">Reference proteome</keyword>
<dbReference type="Proteomes" id="UP000291343">
    <property type="component" value="Unassembled WGS sequence"/>
</dbReference>
<gene>
    <name evidence="2" type="ORF">LSTR_LSTR000273</name>
</gene>
<comment type="caution">
    <text evidence="2">The sequence shown here is derived from an EMBL/GenBank/DDBJ whole genome shotgun (WGS) entry which is preliminary data.</text>
</comment>
<dbReference type="EMBL" id="QKKF02016774">
    <property type="protein sequence ID" value="RZF41559.1"/>
    <property type="molecule type" value="Genomic_DNA"/>
</dbReference>
<organism evidence="2 3">
    <name type="scientific">Laodelphax striatellus</name>
    <name type="common">Small brown planthopper</name>
    <name type="synonym">Delphax striatella</name>
    <dbReference type="NCBI Taxonomy" id="195883"/>
    <lineage>
        <taxon>Eukaryota</taxon>
        <taxon>Metazoa</taxon>
        <taxon>Ecdysozoa</taxon>
        <taxon>Arthropoda</taxon>
        <taxon>Hexapoda</taxon>
        <taxon>Insecta</taxon>
        <taxon>Pterygota</taxon>
        <taxon>Neoptera</taxon>
        <taxon>Paraneoptera</taxon>
        <taxon>Hemiptera</taxon>
        <taxon>Auchenorrhyncha</taxon>
        <taxon>Fulgoroidea</taxon>
        <taxon>Delphacidae</taxon>
        <taxon>Criomorphinae</taxon>
        <taxon>Laodelphax</taxon>
    </lineage>
</organism>
<feature type="region of interest" description="Disordered" evidence="1">
    <location>
        <begin position="1"/>
        <end position="50"/>
    </location>
</feature>
<evidence type="ECO:0000313" key="2">
    <source>
        <dbReference type="EMBL" id="RZF41559.1"/>
    </source>
</evidence>
<dbReference type="SMR" id="A0A482X6P8"/>
<proteinExistence type="predicted"/>
<reference evidence="2 3" key="1">
    <citation type="journal article" date="2017" name="Gigascience">
        <title>Genome sequence of the small brown planthopper, Laodelphax striatellus.</title>
        <authorList>
            <person name="Zhu J."/>
            <person name="Jiang F."/>
            <person name="Wang X."/>
            <person name="Yang P."/>
            <person name="Bao Y."/>
            <person name="Zhao W."/>
            <person name="Wang W."/>
            <person name="Lu H."/>
            <person name="Wang Q."/>
            <person name="Cui N."/>
            <person name="Li J."/>
            <person name="Chen X."/>
            <person name="Luo L."/>
            <person name="Yu J."/>
            <person name="Kang L."/>
            <person name="Cui F."/>
        </authorList>
    </citation>
    <scope>NUCLEOTIDE SEQUENCE [LARGE SCALE GENOMIC DNA]</scope>
    <source>
        <strain evidence="2">Lst14</strain>
    </source>
</reference>
<evidence type="ECO:0000313" key="3">
    <source>
        <dbReference type="Proteomes" id="UP000291343"/>
    </source>
</evidence>
<dbReference type="AlphaFoldDB" id="A0A482X6P8"/>